<dbReference type="EMBL" id="CP029822">
    <property type="protein sequence ID" value="AZS51189.1"/>
    <property type="molecule type" value="Genomic_DNA"/>
</dbReference>
<dbReference type="Gene3D" id="2.60.40.4150">
    <property type="entry name" value="Type VI secretion system, lipoprotein SciN"/>
    <property type="match status" value="1"/>
</dbReference>
<dbReference type="RefSeq" id="WP_109701756.1">
    <property type="nucleotide sequence ID" value="NZ_CP029822.1"/>
</dbReference>
<dbReference type="AlphaFoldDB" id="A0A3S9XFG4"/>
<gene>
    <name evidence="1" type="primary">tssJ</name>
    <name evidence="1" type="ORF">DM558_10605</name>
</gene>
<keyword evidence="2" id="KW-1185">Reference proteome</keyword>
<protein>
    <submittedName>
        <fullName evidence="1">Type VI secretion system lipoprotein TssJ</fullName>
    </submittedName>
</protein>
<dbReference type="Proteomes" id="UP000273143">
    <property type="component" value="Chromosome"/>
</dbReference>
<dbReference type="InterPro" id="IPR038706">
    <property type="entry name" value="Type_VI_SciN-like_sf"/>
</dbReference>
<dbReference type="PANTHER" id="PTHR37625">
    <property type="entry name" value="OUTER MEMBRANE LIPOPROTEIN-RELATED"/>
    <property type="match status" value="1"/>
</dbReference>
<dbReference type="PANTHER" id="PTHR37625:SF4">
    <property type="entry name" value="OUTER MEMBRANE LIPOPROTEIN"/>
    <property type="match status" value="1"/>
</dbReference>
<dbReference type="InterPro" id="IPR017734">
    <property type="entry name" value="T6SS_SciN"/>
</dbReference>
<organism evidence="1 2">
    <name type="scientific">Entomomonas moraniae</name>
    <dbReference type="NCBI Taxonomy" id="2213226"/>
    <lineage>
        <taxon>Bacteria</taxon>
        <taxon>Pseudomonadati</taxon>
        <taxon>Pseudomonadota</taxon>
        <taxon>Gammaproteobacteria</taxon>
        <taxon>Pseudomonadales</taxon>
        <taxon>Pseudomonadaceae</taxon>
        <taxon>Entomomonas</taxon>
    </lineage>
</organism>
<evidence type="ECO:0000313" key="1">
    <source>
        <dbReference type="EMBL" id="AZS51189.1"/>
    </source>
</evidence>
<reference evidence="2" key="1">
    <citation type="submission" date="2018-06" db="EMBL/GenBank/DDBJ databases">
        <title>Complete genome of Pseudomonas insecticola strain QZS01.</title>
        <authorList>
            <person name="Wang J."/>
            <person name="Su Q."/>
        </authorList>
    </citation>
    <scope>NUCLEOTIDE SEQUENCE [LARGE SCALE GENOMIC DNA]</scope>
    <source>
        <strain evidence="2">QZS01</strain>
    </source>
</reference>
<proteinExistence type="predicted"/>
<dbReference type="NCBIfam" id="TIGR03352">
    <property type="entry name" value="VI_chp_3"/>
    <property type="match status" value="1"/>
</dbReference>
<name>A0A3S9XFG4_9GAMM</name>
<dbReference type="KEGG" id="emo:DM558_10605"/>
<accession>A0A3S9XFG4</accession>
<evidence type="ECO:0000313" key="2">
    <source>
        <dbReference type="Proteomes" id="UP000273143"/>
    </source>
</evidence>
<dbReference type="Pfam" id="PF12790">
    <property type="entry name" value="T6SS-SciN"/>
    <property type="match status" value="1"/>
</dbReference>
<keyword evidence="1" id="KW-0449">Lipoprotein</keyword>
<sequence length="169" mass="19326">MAKLRLLGLLLIIAVLTGCSWMNPYSDVTKVNIRLNGSDYLNPDLRGRPSPIVVRIYELKNAVNFMNADFFSLYNDAKNVLGEDLVAVEEMELTPRQRIHLRYRVAETSQYVGIVAAYRDLSSADWRYIVKTVPKEKLYVNVVLTSDGIYKNTDPRALKVNETLPMNER</sequence>
<dbReference type="PROSITE" id="PS51257">
    <property type="entry name" value="PROKAR_LIPOPROTEIN"/>
    <property type="match status" value="1"/>
</dbReference>